<dbReference type="AlphaFoldDB" id="A0A200PSE8"/>
<dbReference type="OrthoDB" id="1858121at2759"/>
<feature type="domain" description="Bet v I/Major latex protein" evidence="2">
    <location>
        <begin position="165"/>
        <end position="300"/>
    </location>
</feature>
<dbReference type="FunCoup" id="A0A200PSE8">
    <property type="interactions" value="157"/>
</dbReference>
<dbReference type="SMART" id="SM01037">
    <property type="entry name" value="Bet_v_1"/>
    <property type="match status" value="2"/>
</dbReference>
<comment type="caution">
    <text evidence="3">The sequence shown here is derived from an EMBL/GenBank/DDBJ whole genome shotgun (WGS) entry which is preliminary data.</text>
</comment>
<dbReference type="CDD" id="cd07816">
    <property type="entry name" value="Bet_v1-like"/>
    <property type="match status" value="2"/>
</dbReference>
<dbReference type="STRING" id="56857.A0A200PSE8"/>
<dbReference type="InterPro" id="IPR023393">
    <property type="entry name" value="START-like_dom_sf"/>
</dbReference>
<name>A0A200PSE8_MACCD</name>
<evidence type="ECO:0000256" key="1">
    <source>
        <dbReference type="ARBA" id="ARBA00038242"/>
    </source>
</evidence>
<gene>
    <name evidence="3" type="ORF">BVC80_8819g23</name>
</gene>
<dbReference type="EMBL" id="MVGT01004182">
    <property type="protein sequence ID" value="OVA01143.1"/>
    <property type="molecule type" value="Genomic_DNA"/>
</dbReference>
<sequence>MASSNIEKLEVQVEVQCSADKFYRMFKHDVKEIPKNFPHLYEHVEVLEGDGVSAGSVKLWKYILEGKSLYAKERMKVVDDEKRMITHSIFEGEVMKDYKFFDVTFIVTPKGRQHSDGSVVTWHVEYEKANEDAPTPSNYMDFVVWLTNDLNSHLHKGLKYYEKCKLEVEIEVQCSADKFYRMFKHDVKEIPKHLPHIIEHVEVLEGDGVNAGTVKLWKYILVVDDEKRMITHSAIGGDLMNDYKFFDATFIATPKVDGDGSVVTWHVEYEKANEDAPVPTNYIDFFVSWTKDLNAHLHGNQSHAGD</sequence>
<reference evidence="3 4" key="1">
    <citation type="journal article" date="2017" name="Mol. Plant">
        <title>The Genome of Medicinal Plant Macleaya cordata Provides New Insights into Benzylisoquinoline Alkaloids Metabolism.</title>
        <authorList>
            <person name="Liu X."/>
            <person name="Liu Y."/>
            <person name="Huang P."/>
            <person name="Ma Y."/>
            <person name="Qing Z."/>
            <person name="Tang Q."/>
            <person name="Cao H."/>
            <person name="Cheng P."/>
            <person name="Zheng Y."/>
            <person name="Yuan Z."/>
            <person name="Zhou Y."/>
            <person name="Liu J."/>
            <person name="Tang Z."/>
            <person name="Zhuo Y."/>
            <person name="Zhang Y."/>
            <person name="Yu L."/>
            <person name="Huang J."/>
            <person name="Yang P."/>
            <person name="Peng Q."/>
            <person name="Zhang J."/>
            <person name="Jiang W."/>
            <person name="Zhang Z."/>
            <person name="Lin K."/>
            <person name="Ro D.K."/>
            <person name="Chen X."/>
            <person name="Xiong X."/>
            <person name="Shang Y."/>
            <person name="Huang S."/>
            <person name="Zeng J."/>
        </authorList>
    </citation>
    <scope>NUCLEOTIDE SEQUENCE [LARGE SCALE GENOMIC DNA]</scope>
    <source>
        <strain evidence="4">cv. BLH2017</strain>
        <tissue evidence="3">Root</tissue>
    </source>
</reference>
<dbReference type="Proteomes" id="UP000195402">
    <property type="component" value="Unassembled WGS sequence"/>
</dbReference>
<dbReference type="Pfam" id="PF00407">
    <property type="entry name" value="Bet_v_1"/>
    <property type="match status" value="2"/>
</dbReference>
<dbReference type="Gene3D" id="3.30.530.20">
    <property type="match status" value="2"/>
</dbReference>
<dbReference type="InterPro" id="IPR000916">
    <property type="entry name" value="Bet_v_I/MLP"/>
</dbReference>
<organism evidence="3 4">
    <name type="scientific">Macleaya cordata</name>
    <name type="common">Five-seeded plume-poppy</name>
    <name type="synonym">Bocconia cordata</name>
    <dbReference type="NCBI Taxonomy" id="56857"/>
    <lineage>
        <taxon>Eukaryota</taxon>
        <taxon>Viridiplantae</taxon>
        <taxon>Streptophyta</taxon>
        <taxon>Embryophyta</taxon>
        <taxon>Tracheophyta</taxon>
        <taxon>Spermatophyta</taxon>
        <taxon>Magnoliopsida</taxon>
        <taxon>Ranunculales</taxon>
        <taxon>Papaveraceae</taxon>
        <taxon>Papaveroideae</taxon>
        <taxon>Macleaya</taxon>
    </lineage>
</organism>
<evidence type="ECO:0000313" key="3">
    <source>
        <dbReference type="EMBL" id="OVA01143.1"/>
    </source>
</evidence>
<dbReference type="InterPro" id="IPR052006">
    <property type="entry name" value="MLP-like"/>
</dbReference>
<dbReference type="GO" id="GO:0006952">
    <property type="term" value="P:defense response"/>
    <property type="evidence" value="ECO:0007669"/>
    <property type="project" value="InterPro"/>
</dbReference>
<feature type="domain" description="Bet v I/Major latex protein" evidence="2">
    <location>
        <begin position="4"/>
        <end position="157"/>
    </location>
</feature>
<dbReference type="SUPFAM" id="SSF55961">
    <property type="entry name" value="Bet v1-like"/>
    <property type="match status" value="2"/>
</dbReference>
<evidence type="ECO:0000259" key="2">
    <source>
        <dbReference type="SMART" id="SM01037"/>
    </source>
</evidence>
<comment type="similarity">
    <text evidence="1">Belongs to the MLP family.</text>
</comment>
<keyword evidence="4" id="KW-1185">Reference proteome</keyword>
<accession>A0A200PSE8</accession>
<evidence type="ECO:0000313" key="4">
    <source>
        <dbReference type="Proteomes" id="UP000195402"/>
    </source>
</evidence>
<proteinExistence type="inferred from homology"/>
<dbReference type="OMA" id="STICWDY"/>
<dbReference type="InParanoid" id="A0A200PSE8"/>
<protein>
    <submittedName>
        <fullName evidence="3">Bet v I domain</fullName>
    </submittedName>
</protein>
<dbReference type="PANTHER" id="PTHR31338">
    <property type="entry name" value="POLYKETIDE CYCLASE/DEHYDRASE AND LIPID TRANSPORT SUPERFAMILY PROTEIN"/>
    <property type="match status" value="1"/>
</dbReference>
<dbReference type="PANTHER" id="PTHR31338:SF16">
    <property type="entry name" value="POLYKETIDE CYCLASE_DEHYDRASE AND LIPID TRANSPORT SUPERFAMILY PROTEIN"/>
    <property type="match status" value="1"/>
</dbReference>